<sequence length="212" mass="22656">MSNVIILGGHGKVALLASPKITEEGHVLTSVVRNPDHVSEVEATGAQAVVEDMQELDVDGFRRLFDGQDIVIWAAGAGGGDKERTYAIDRDAAIRAIDAAGERRFIMISYFGAGQDHGLSEDDDFYPYAQSKADADDHLKKSAAQWTILGPSRLTNDEETGAIDVNPEEGDSVSRGNVAAVLAEVVNRQELTGKTVEFNSGSTPVSEALDNL</sequence>
<accession>A0A418Q6H3</accession>
<dbReference type="Pfam" id="PF13460">
    <property type="entry name" value="NAD_binding_10"/>
    <property type="match status" value="1"/>
</dbReference>
<evidence type="ECO:0000313" key="3">
    <source>
        <dbReference type="Proteomes" id="UP000285278"/>
    </source>
</evidence>
<comment type="caution">
    <text evidence="2">The sequence shown here is derived from an EMBL/GenBank/DDBJ whole genome shotgun (WGS) entry which is preliminary data.</text>
</comment>
<name>A0A418Q6H3_9CORY</name>
<feature type="domain" description="NAD(P)-binding" evidence="1">
    <location>
        <begin position="8"/>
        <end position="188"/>
    </location>
</feature>
<evidence type="ECO:0000259" key="1">
    <source>
        <dbReference type="Pfam" id="PF13460"/>
    </source>
</evidence>
<dbReference type="STRING" id="1451189.CFAL_07750"/>
<dbReference type="OrthoDB" id="4248066at2"/>
<dbReference type="Gene3D" id="3.40.50.720">
    <property type="entry name" value="NAD(P)-binding Rossmann-like Domain"/>
    <property type="match status" value="1"/>
</dbReference>
<dbReference type="InterPro" id="IPR036291">
    <property type="entry name" value="NAD(P)-bd_dom_sf"/>
</dbReference>
<dbReference type="InterPro" id="IPR016040">
    <property type="entry name" value="NAD(P)-bd_dom"/>
</dbReference>
<reference evidence="2 3" key="1">
    <citation type="submission" date="2018-09" db="EMBL/GenBank/DDBJ databases">
        <title>Optimization and identification of Corynebacterium falsenii FN1-14 from fish paste.</title>
        <authorList>
            <person name="Daroonpunt R."/>
            <person name="Tanasupawat S."/>
        </authorList>
    </citation>
    <scope>NUCLEOTIDE SEQUENCE [LARGE SCALE GENOMIC DNA]</scope>
    <source>
        <strain evidence="2 3">FN1-14</strain>
    </source>
</reference>
<dbReference type="RefSeq" id="WP_025403122.1">
    <property type="nucleotide sequence ID" value="NZ_CBCRUA010000037.1"/>
</dbReference>
<organism evidence="2 3">
    <name type="scientific">Corynebacterium falsenii</name>
    <dbReference type="NCBI Taxonomy" id="108486"/>
    <lineage>
        <taxon>Bacteria</taxon>
        <taxon>Bacillati</taxon>
        <taxon>Actinomycetota</taxon>
        <taxon>Actinomycetes</taxon>
        <taxon>Mycobacteriales</taxon>
        <taxon>Corynebacteriaceae</taxon>
        <taxon>Corynebacterium</taxon>
    </lineage>
</organism>
<dbReference type="Proteomes" id="UP000285278">
    <property type="component" value="Unassembled WGS sequence"/>
</dbReference>
<dbReference type="SUPFAM" id="SSF51735">
    <property type="entry name" value="NAD(P)-binding Rossmann-fold domains"/>
    <property type="match status" value="1"/>
</dbReference>
<dbReference type="PANTHER" id="PTHR15020">
    <property type="entry name" value="FLAVIN REDUCTASE-RELATED"/>
    <property type="match status" value="1"/>
</dbReference>
<keyword evidence="3" id="KW-1185">Reference proteome</keyword>
<proteinExistence type="predicted"/>
<dbReference type="PANTHER" id="PTHR15020:SF50">
    <property type="entry name" value="UPF0659 PROTEIN YMR090W"/>
    <property type="match status" value="1"/>
</dbReference>
<protein>
    <submittedName>
        <fullName evidence="2">NAD(P)-dependent oxidoreductase</fullName>
    </submittedName>
</protein>
<evidence type="ECO:0000313" key="2">
    <source>
        <dbReference type="EMBL" id="RIX34445.1"/>
    </source>
</evidence>
<dbReference type="AlphaFoldDB" id="A0A418Q6H3"/>
<gene>
    <name evidence="2" type="ORF">D3M95_07775</name>
</gene>
<dbReference type="EMBL" id="QXJK01000007">
    <property type="protein sequence ID" value="RIX34445.1"/>
    <property type="molecule type" value="Genomic_DNA"/>
</dbReference>